<dbReference type="PANTHER" id="PTHR31645">
    <property type="entry name" value="OLIGOPEPTIDE TRANSPORTER YGL114W-RELATED"/>
    <property type="match status" value="1"/>
</dbReference>
<evidence type="ECO:0000313" key="10">
    <source>
        <dbReference type="Proteomes" id="UP001231189"/>
    </source>
</evidence>
<comment type="similarity">
    <text evidence="2">Belongs to the YSL (TC 2.A.67.2) family.</text>
</comment>
<dbReference type="NCBIfam" id="TIGR00728">
    <property type="entry name" value="OPT_sfam"/>
    <property type="match status" value="1"/>
</dbReference>
<feature type="compositionally biased region" description="Basic and acidic residues" evidence="7">
    <location>
        <begin position="1"/>
        <end position="29"/>
    </location>
</feature>
<gene>
    <name evidence="9" type="ORF">QYE76_055804</name>
</gene>
<evidence type="ECO:0000256" key="6">
    <source>
        <dbReference type="ARBA" id="ARBA00023136"/>
    </source>
</evidence>
<feature type="transmembrane region" description="Helical" evidence="8">
    <location>
        <begin position="638"/>
        <end position="658"/>
    </location>
</feature>
<evidence type="ECO:0008006" key="11">
    <source>
        <dbReference type="Google" id="ProtNLM"/>
    </source>
</evidence>
<accession>A0AAD8WPT9</accession>
<feature type="transmembrane region" description="Helical" evidence="8">
    <location>
        <begin position="456"/>
        <end position="482"/>
    </location>
</feature>
<feature type="transmembrane region" description="Helical" evidence="8">
    <location>
        <begin position="605"/>
        <end position="626"/>
    </location>
</feature>
<dbReference type="Pfam" id="PF03169">
    <property type="entry name" value="OPT"/>
    <property type="match status" value="1"/>
</dbReference>
<name>A0AAD8WPT9_LOLMU</name>
<feature type="transmembrane region" description="Helical" evidence="8">
    <location>
        <begin position="68"/>
        <end position="87"/>
    </location>
</feature>
<feature type="transmembrane region" description="Helical" evidence="8">
    <location>
        <begin position="216"/>
        <end position="234"/>
    </location>
</feature>
<feature type="transmembrane region" description="Helical" evidence="8">
    <location>
        <begin position="503"/>
        <end position="526"/>
    </location>
</feature>
<comment type="caution">
    <text evidence="9">The sequence shown here is derived from an EMBL/GenBank/DDBJ whole genome shotgun (WGS) entry which is preliminary data.</text>
</comment>
<evidence type="ECO:0000313" key="9">
    <source>
        <dbReference type="EMBL" id="KAK1667645.1"/>
    </source>
</evidence>
<feature type="transmembrane region" description="Helical" evidence="8">
    <location>
        <begin position="564"/>
        <end position="584"/>
    </location>
</feature>
<keyword evidence="4 8" id="KW-0812">Transmembrane</keyword>
<evidence type="ECO:0000256" key="3">
    <source>
        <dbReference type="ARBA" id="ARBA00022448"/>
    </source>
</evidence>
<dbReference type="Proteomes" id="UP001231189">
    <property type="component" value="Unassembled WGS sequence"/>
</dbReference>
<proteinExistence type="inferred from homology"/>
<dbReference type="InterPro" id="IPR045035">
    <property type="entry name" value="YSL-like"/>
</dbReference>
<sequence>MFNLRDQRRESMESIGDPREGPSTERAFEDQPLPPWWQQVTLRAVVASMALGMVFSGVMMNLVFTSGIIPTLNISAGLLGFFLLRAWTRLLDQLGVSYSPFTRHENAVVQTCVVACASMTYSGGFGSYLLAMDHRTAEKINTGEFVGKNVSEPTFPRMMAYYFLVSFVGLLAIVPMRKTMIIRHRLTFPSGSATAHLINSFHTPNGAMQAKKQVSLMIRSCLGSLFMSIFQWFYTGGPHCGLTAFPSFGLQAFNRGFYINLNGTYVGVGMISPYLINISMLVGAIISWGFMWPYIETKKGSWYAADLQENSLRGINGYKVFGAIGMILGDGIFQLVVILVKTLQTMRNHQREAAETLRSFSDVDAIPRNVLSFDDRRRTQVFLREHIPSTFAVCGYAVLASLSTVAIPHIYHQVRYYHVATAYLFAPLLAFCNAYGTGVAETNFSAQYNKLVILLFASWIGIKNGGVVGSLVICGIVSSIVSTASDFMSDFKTGYLTLTSPRALFVSQVVGTGIGCIINPAIFSVFHHFYEDMGNKIYQVPLAKIYRAIAVLGVGDLELPRHCLAMSVFFFALALVVCALREVAAHCRWRAQHYIPSITGMAMSFLLVPAVSIDMCVGSLILYLWARTDKDGAQVFGPVLASGLICGDGLFSIPYALLARYDVTPPICIRFVAREQNEKLDAYLATVLPKSR</sequence>
<keyword evidence="6 8" id="KW-0472">Membrane</keyword>
<feature type="region of interest" description="Disordered" evidence="7">
    <location>
        <begin position="1"/>
        <end position="30"/>
    </location>
</feature>
<evidence type="ECO:0000256" key="1">
    <source>
        <dbReference type="ARBA" id="ARBA00004141"/>
    </source>
</evidence>
<evidence type="ECO:0000256" key="5">
    <source>
        <dbReference type="ARBA" id="ARBA00022989"/>
    </source>
</evidence>
<dbReference type="GO" id="GO:0035673">
    <property type="term" value="F:oligopeptide transmembrane transporter activity"/>
    <property type="evidence" value="ECO:0007669"/>
    <property type="project" value="InterPro"/>
</dbReference>
<keyword evidence="10" id="KW-1185">Reference proteome</keyword>
<evidence type="ECO:0000256" key="7">
    <source>
        <dbReference type="SAM" id="MobiDB-lite"/>
    </source>
</evidence>
<organism evidence="9 10">
    <name type="scientific">Lolium multiflorum</name>
    <name type="common">Italian ryegrass</name>
    <name type="synonym">Lolium perenne subsp. multiflorum</name>
    <dbReference type="NCBI Taxonomy" id="4521"/>
    <lineage>
        <taxon>Eukaryota</taxon>
        <taxon>Viridiplantae</taxon>
        <taxon>Streptophyta</taxon>
        <taxon>Embryophyta</taxon>
        <taxon>Tracheophyta</taxon>
        <taxon>Spermatophyta</taxon>
        <taxon>Magnoliopsida</taxon>
        <taxon>Liliopsida</taxon>
        <taxon>Poales</taxon>
        <taxon>Poaceae</taxon>
        <taxon>BOP clade</taxon>
        <taxon>Pooideae</taxon>
        <taxon>Poodae</taxon>
        <taxon>Poeae</taxon>
        <taxon>Poeae Chloroplast Group 2 (Poeae type)</taxon>
        <taxon>Loliodinae</taxon>
        <taxon>Loliinae</taxon>
        <taxon>Lolium</taxon>
    </lineage>
</organism>
<evidence type="ECO:0000256" key="8">
    <source>
        <dbReference type="SAM" id="Phobius"/>
    </source>
</evidence>
<reference evidence="9" key="1">
    <citation type="submission" date="2023-07" db="EMBL/GenBank/DDBJ databases">
        <title>A chromosome-level genome assembly of Lolium multiflorum.</title>
        <authorList>
            <person name="Chen Y."/>
            <person name="Copetti D."/>
            <person name="Kolliker R."/>
            <person name="Studer B."/>
        </authorList>
    </citation>
    <scope>NUCLEOTIDE SEQUENCE</scope>
    <source>
        <strain evidence="9">02402/16</strain>
        <tissue evidence="9">Leaf</tissue>
    </source>
</reference>
<feature type="transmembrane region" description="Helical" evidence="8">
    <location>
        <begin position="387"/>
        <end position="407"/>
    </location>
</feature>
<keyword evidence="3" id="KW-0813">Transport</keyword>
<dbReference type="EMBL" id="JAUUTY010000003">
    <property type="protein sequence ID" value="KAK1667645.1"/>
    <property type="molecule type" value="Genomic_DNA"/>
</dbReference>
<feature type="transmembrane region" description="Helical" evidence="8">
    <location>
        <begin position="159"/>
        <end position="176"/>
    </location>
</feature>
<keyword evidence="5 8" id="KW-1133">Transmembrane helix</keyword>
<dbReference type="AlphaFoldDB" id="A0AAD8WPT9"/>
<evidence type="ECO:0000256" key="4">
    <source>
        <dbReference type="ARBA" id="ARBA00022692"/>
    </source>
</evidence>
<dbReference type="PANTHER" id="PTHR31645:SF14">
    <property type="entry name" value="METAL-NICOTIANAMINE TRANSPORTER YSL18-RELATED"/>
    <property type="match status" value="1"/>
</dbReference>
<feature type="transmembrane region" description="Helical" evidence="8">
    <location>
        <begin position="316"/>
        <end position="340"/>
    </location>
</feature>
<comment type="subcellular location">
    <subcellularLocation>
        <location evidence="1">Membrane</location>
        <topology evidence="1">Multi-pass membrane protein</topology>
    </subcellularLocation>
</comment>
<feature type="transmembrane region" description="Helical" evidence="8">
    <location>
        <begin position="274"/>
        <end position="295"/>
    </location>
</feature>
<feature type="transmembrane region" description="Helical" evidence="8">
    <location>
        <begin position="416"/>
        <end position="436"/>
    </location>
</feature>
<evidence type="ECO:0000256" key="2">
    <source>
        <dbReference type="ARBA" id="ARBA00010276"/>
    </source>
</evidence>
<dbReference type="InterPro" id="IPR004813">
    <property type="entry name" value="OPT"/>
</dbReference>
<dbReference type="GO" id="GO:0016020">
    <property type="term" value="C:membrane"/>
    <property type="evidence" value="ECO:0007669"/>
    <property type="project" value="UniProtKB-SubCell"/>
</dbReference>
<protein>
    <recommendedName>
        <fullName evidence="11">Metal-nicotianamine transporter YSL7</fullName>
    </recommendedName>
</protein>